<sequence>MFHDHQSKLPTPKNKKIKGGPIKPKLQSHNASACS</sequence>
<name>A0A0A8XUI3_ARUDO</name>
<organism evidence="1">
    <name type="scientific">Arundo donax</name>
    <name type="common">Giant reed</name>
    <name type="synonym">Donax arundinaceus</name>
    <dbReference type="NCBI Taxonomy" id="35708"/>
    <lineage>
        <taxon>Eukaryota</taxon>
        <taxon>Viridiplantae</taxon>
        <taxon>Streptophyta</taxon>
        <taxon>Embryophyta</taxon>
        <taxon>Tracheophyta</taxon>
        <taxon>Spermatophyta</taxon>
        <taxon>Magnoliopsida</taxon>
        <taxon>Liliopsida</taxon>
        <taxon>Poales</taxon>
        <taxon>Poaceae</taxon>
        <taxon>PACMAD clade</taxon>
        <taxon>Arundinoideae</taxon>
        <taxon>Arundineae</taxon>
        <taxon>Arundo</taxon>
    </lineage>
</organism>
<protein>
    <submittedName>
        <fullName evidence="1">Uncharacterized protein</fullName>
    </submittedName>
</protein>
<proteinExistence type="predicted"/>
<accession>A0A0A8XUI3</accession>
<dbReference type="EMBL" id="GBRH01281555">
    <property type="protein sequence ID" value="JAD16340.1"/>
    <property type="molecule type" value="Transcribed_RNA"/>
</dbReference>
<reference evidence="1" key="1">
    <citation type="submission" date="2014-09" db="EMBL/GenBank/DDBJ databases">
        <authorList>
            <person name="Magalhaes I.L.F."/>
            <person name="Oliveira U."/>
            <person name="Santos F.R."/>
            <person name="Vidigal T.H.D.A."/>
            <person name="Brescovit A.D."/>
            <person name="Santos A.J."/>
        </authorList>
    </citation>
    <scope>NUCLEOTIDE SEQUENCE</scope>
    <source>
        <tissue evidence="1">Shoot tissue taken approximately 20 cm above the soil surface</tissue>
    </source>
</reference>
<evidence type="ECO:0000313" key="1">
    <source>
        <dbReference type="EMBL" id="JAD16340.1"/>
    </source>
</evidence>
<dbReference type="AlphaFoldDB" id="A0A0A8XUI3"/>
<reference evidence="1" key="2">
    <citation type="journal article" date="2015" name="Data Brief">
        <title>Shoot transcriptome of the giant reed, Arundo donax.</title>
        <authorList>
            <person name="Barrero R.A."/>
            <person name="Guerrero F.D."/>
            <person name="Moolhuijzen P."/>
            <person name="Goolsby J.A."/>
            <person name="Tidwell J."/>
            <person name="Bellgard S.E."/>
            <person name="Bellgard M.I."/>
        </authorList>
    </citation>
    <scope>NUCLEOTIDE SEQUENCE</scope>
    <source>
        <tissue evidence="1">Shoot tissue taken approximately 20 cm above the soil surface</tissue>
    </source>
</reference>